<dbReference type="EC" id="1.-.-.-" evidence="6"/>
<evidence type="ECO:0000256" key="3">
    <source>
        <dbReference type="ARBA" id="ARBA00022827"/>
    </source>
</evidence>
<comment type="cofactor">
    <cofactor evidence="6">
        <name>FAD</name>
        <dbReference type="ChEBI" id="CHEBI:57692"/>
    </cofactor>
</comment>
<comment type="caution">
    <text evidence="7">The sequence shown here is derived from an EMBL/GenBank/DDBJ whole genome shotgun (WGS) entry which is preliminary data.</text>
</comment>
<evidence type="ECO:0000256" key="5">
    <source>
        <dbReference type="ARBA" id="ARBA00047707"/>
    </source>
</evidence>
<dbReference type="Gene3D" id="3.50.50.60">
    <property type="entry name" value="FAD/NAD(P)-binding domain"/>
    <property type="match status" value="1"/>
</dbReference>
<dbReference type="Proteomes" id="UP001151287">
    <property type="component" value="Unassembled WGS sequence"/>
</dbReference>
<dbReference type="PRINTS" id="PR00411">
    <property type="entry name" value="PNDRDTASEI"/>
</dbReference>
<keyword evidence="3 6" id="KW-0274">FAD</keyword>
<dbReference type="PRINTS" id="PR00368">
    <property type="entry name" value="FADPNR"/>
</dbReference>
<evidence type="ECO:0000313" key="8">
    <source>
        <dbReference type="Proteomes" id="UP001151287"/>
    </source>
</evidence>
<evidence type="ECO:0000256" key="4">
    <source>
        <dbReference type="ARBA" id="ARBA00023002"/>
    </source>
</evidence>
<keyword evidence="4 6" id="KW-0560">Oxidoreductase</keyword>
<reference evidence="7" key="1">
    <citation type="journal article" date="2022" name="Cell">
        <title>Repeat-based holocentromeres influence genome architecture and karyotype evolution.</title>
        <authorList>
            <person name="Hofstatter P.G."/>
            <person name="Thangavel G."/>
            <person name="Lux T."/>
            <person name="Neumann P."/>
            <person name="Vondrak T."/>
            <person name="Novak P."/>
            <person name="Zhang M."/>
            <person name="Costa L."/>
            <person name="Castellani M."/>
            <person name="Scott A."/>
            <person name="Toegelov H."/>
            <person name="Fuchs J."/>
            <person name="Mata-Sucre Y."/>
            <person name="Dias Y."/>
            <person name="Vanzela A.L.L."/>
            <person name="Huettel B."/>
            <person name="Almeida C.C.S."/>
            <person name="Simkova H."/>
            <person name="Souza G."/>
            <person name="Pedrosa-Harand A."/>
            <person name="Macas J."/>
            <person name="Mayer K.F.X."/>
            <person name="Houben A."/>
            <person name="Marques A."/>
        </authorList>
    </citation>
    <scope>NUCLEOTIDE SEQUENCE</scope>
    <source>
        <strain evidence="7">RhyBre1mFocal</strain>
    </source>
</reference>
<dbReference type="Pfam" id="PF00743">
    <property type="entry name" value="FMO-like"/>
    <property type="match status" value="1"/>
</dbReference>
<dbReference type="InterPro" id="IPR000960">
    <property type="entry name" value="Flavin_mOase"/>
</dbReference>
<dbReference type="GO" id="GO:0103075">
    <property type="term" value="F:indole-3-pyruvate monooxygenase activity"/>
    <property type="evidence" value="ECO:0007669"/>
    <property type="project" value="UniProtKB-EC"/>
</dbReference>
<comment type="catalytic activity">
    <reaction evidence="5">
        <text>indole-3-pyruvate + NADPH + O2 + H(+) = (indol-3-yl)acetate + CO2 + NADP(+) + H2O</text>
        <dbReference type="Rhea" id="RHEA:34331"/>
        <dbReference type="ChEBI" id="CHEBI:15377"/>
        <dbReference type="ChEBI" id="CHEBI:15378"/>
        <dbReference type="ChEBI" id="CHEBI:15379"/>
        <dbReference type="ChEBI" id="CHEBI:16526"/>
        <dbReference type="ChEBI" id="CHEBI:17640"/>
        <dbReference type="ChEBI" id="CHEBI:30854"/>
        <dbReference type="ChEBI" id="CHEBI:57783"/>
        <dbReference type="ChEBI" id="CHEBI:58349"/>
        <dbReference type="EC" id="1.14.13.168"/>
    </reaction>
</comment>
<dbReference type="InterPro" id="IPR050982">
    <property type="entry name" value="Auxin_biosynth/cation_transpt"/>
</dbReference>
<keyword evidence="2 6" id="KW-0285">Flavoprotein</keyword>
<evidence type="ECO:0000256" key="6">
    <source>
        <dbReference type="RuleBase" id="RU361177"/>
    </source>
</evidence>
<dbReference type="GO" id="GO:0004499">
    <property type="term" value="F:N,N-dimethylaniline monooxygenase activity"/>
    <property type="evidence" value="ECO:0007669"/>
    <property type="project" value="InterPro"/>
</dbReference>
<keyword evidence="8" id="KW-1185">Reference proteome</keyword>
<accession>A0A9P9Z9T4</accession>
<dbReference type="PANTHER" id="PTHR43539:SF9">
    <property type="entry name" value="INDOLE-3-PYRUVATE MONOOXYGENASE YUCCA11-RELATED"/>
    <property type="match status" value="1"/>
</dbReference>
<gene>
    <name evidence="7" type="ORF">LUZ63_016389</name>
</gene>
<comment type="similarity">
    <text evidence="1 6">Belongs to the FMO family.</text>
</comment>
<dbReference type="InterPro" id="IPR020946">
    <property type="entry name" value="Flavin_mOase-like"/>
</dbReference>
<dbReference type="InterPro" id="IPR036188">
    <property type="entry name" value="FAD/NAD-bd_sf"/>
</dbReference>
<evidence type="ECO:0000313" key="7">
    <source>
        <dbReference type="EMBL" id="KAJ1684999.1"/>
    </source>
</evidence>
<evidence type="ECO:0000256" key="1">
    <source>
        <dbReference type="ARBA" id="ARBA00009183"/>
    </source>
</evidence>
<name>A0A9P9Z9T4_9POAL</name>
<dbReference type="PIRSF" id="PIRSF000332">
    <property type="entry name" value="FMO"/>
    <property type="match status" value="1"/>
</dbReference>
<proteinExistence type="inferred from homology"/>
<protein>
    <recommendedName>
        <fullName evidence="6">Flavin-containing monooxygenase</fullName>
        <ecNumber evidence="6">1.-.-.-</ecNumber>
    </recommendedName>
</protein>
<dbReference type="AlphaFoldDB" id="A0A9P9Z9T4"/>
<dbReference type="SUPFAM" id="SSF51905">
    <property type="entry name" value="FAD/NAD(P)-binding domain"/>
    <property type="match status" value="2"/>
</dbReference>
<sequence>MNTDVVIVGAGPAGIATSACLNLHSIPNVVLEKEDCLASLWKKNSYNCLKLHLGKEFCELPHMSFPRHAPNFIPKADFIKYLDEYAEKFGVVPKYQTCVKSAWYDKESMTWRIVAYNTSNGEIEEHSSRFLVVATGENSEGYIPQIPGLDRFQGEVIHSFFYKSGERYNAKRVLVVGSGNSGMEIAFDLAIHGAKTSIVVRSPFHVMTKEQIFLGMKLVKYLPMNFVDSLLMALAKFTFGDLSNYGIVRPKDGPLLTKARTARSSVIDVGTVDKIKAGEIKVFGPVSSIEEDKVLFMDGKSESFDAIIFATGYKSTANKWLKDGNETLDPEGLPKKAFPHQWKGSDGLYCAGFARRGLAGTSMDAINIANDIKKTFG</sequence>
<dbReference type="EMBL" id="JAMQYH010000005">
    <property type="protein sequence ID" value="KAJ1684999.1"/>
    <property type="molecule type" value="Genomic_DNA"/>
</dbReference>
<dbReference type="GO" id="GO:0050660">
    <property type="term" value="F:flavin adenine dinucleotide binding"/>
    <property type="evidence" value="ECO:0007669"/>
    <property type="project" value="InterPro"/>
</dbReference>
<dbReference type="GO" id="GO:0050661">
    <property type="term" value="F:NADP binding"/>
    <property type="evidence" value="ECO:0007669"/>
    <property type="project" value="InterPro"/>
</dbReference>
<keyword evidence="6" id="KW-0503">Monooxygenase</keyword>
<organism evidence="7 8">
    <name type="scientific">Rhynchospora breviuscula</name>
    <dbReference type="NCBI Taxonomy" id="2022672"/>
    <lineage>
        <taxon>Eukaryota</taxon>
        <taxon>Viridiplantae</taxon>
        <taxon>Streptophyta</taxon>
        <taxon>Embryophyta</taxon>
        <taxon>Tracheophyta</taxon>
        <taxon>Spermatophyta</taxon>
        <taxon>Magnoliopsida</taxon>
        <taxon>Liliopsida</taxon>
        <taxon>Poales</taxon>
        <taxon>Cyperaceae</taxon>
        <taxon>Cyperoideae</taxon>
        <taxon>Rhynchosporeae</taxon>
        <taxon>Rhynchospora</taxon>
    </lineage>
</organism>
<dbReference type="PANTHER" id="PTHR43539">
    <property type="entry name" value="FLAVIN-BINDING MONOOXYGENASE-LIKE PROTEIN (AFU_ORTHOLOGUE AFUA_4G09220)"/>
    <property type="match status" value="1"/>
</dbReference>
<evidence type="ECO:0000256" key="2">
    <source>
        <dbReference type="ARBA" id="ARBA00022630"/>
    </source>
</evidence>
<dbReference type="OrthoDB" id="752677at2759"/>